<sequence>MDDVLNLTKRQLDALRELGNIGSGNAATALAQFLNRKIDMDVPSAKILPLAEVSGLVGGPEQQVLGIFLKVMGQLSGRFILLVPTSTAIKLLQALMPGFEINFSNGKFGEMETSCMREVGNILAGSFLNALSVLTRVPMLNSLPSMAIDMAGALLDSVISDMAAVSDHVLMIETAFVESQENLRIHIFLLPDPASLDRLLEILGVK</sequence>
<feature type="domain" description="CheC-like protein" evidence="3">
    <location>
        <begin position="11"/>
        <end position="46"/>
    </location>
</feature>
<dbReference type="GO" id="GO:0006935">
    <property type="term" value="P:chemotaxis"/>
    <property type="evidence" value="ECO:0007669"/>
    <property type="project" value="UniProtKB-KW"/>
</dbReference>
<evidence type="ECO:0000313" key="4">
    <source>
        <dbReference type="EMBL" id="RCK77903.1"/>
    </source>
</evidence>
<dbReference type="InterPro" id="IPR007597">
    <property type="entry name" value="CheC"/>
</dbReference>
<evidence type="ECO:0000313" key="5">
    <source>
        <dbReference type="Proteomes" id="UP000252355"/>
    </source>
</evidence>
<dbReference type="CDD" id="cd17909">
    <property type="entry name" value="CheC_ClassI"/>
    <property type="match status" value="1"/>
</dbReference>
<keyword evidence="2" id="KW-0378">Hydrolase</keyword>
<evidence type="ECO:0000256" key="1">
    <source>
        <dbReference type="ARBA" id="ARBA00022500"/>
    </source>
</evidence>
<dbReference type="PANTHER" id="PTHR43693:SF1">
    <property type="entry name" value="PROTEIN PHOSPHATASE CHEZ"/>
    <property type="match status" value="1"/>
</dbReference>
<reference evidence="4 5" key="1">
    <citation type="submission" date="2018-05" db="EMBL/GenBank/DDBJ databases">
        <title>A metagenomic window into the 2 km-deep terrestrial subsurface aquifer revealed taxonomically and functionally diverse microbial community comprising novel uncultured bacterial lineages.</title>
        <authorList>
            <person name="Kadnikov V.V."/>
            <person name="Mardanov A.V."/>
            <person name="Beletsky A.V."/>
            <person name="Banks D."/>
            <person name="Pimenov N.V."/>
            <person name="Frank Y.A."/>
            <person name="Karnachuk O.V."/>
            <person name="Ravin N.V."/>
        </authorList>
    </citation>
    <scope>NUCLEOTIDE SEQUENCE [LARGE SCALE GENOMIC DNA]</scope>
    <source>
        <strain evidence="4">BY5</strain>
    </source>
</reference>
<protein>
    <submittedName>
        <fullName evidence="4">Chemotaxis protein CheC--inhibitor of MCP methylation</fullName>
    </submittedName>
</protein>
<dbReference type="EMBL" id="QOQW01000030">
    <property type="protein sequence ID" value="RCK77903.1"/>
    <property type="molecule type" value="Genomic_DNA"/>
</dbReference>
<dbReference type="SUPFAM" id="SSF103039">
    <property type="entry name" value="CheC-like"/>
    <property type="match status" value="1"/>
</dbReference>
<accession>A0A367ZIF9</accession>
<evidence type="ECO:0000259" key="3">
    <source>
        <dbReference type="Pfam" id="PF04509"/>
    </source>
</evidence>
<comment type="caution">
    <text evidence="4">The sequence shown here is derived from an EMBL/GenBank/DDBJ whole genome shotgun (WGS) entry which is preliminary data.</text>
</comment>
<dbReference type="Pfam" id="PF04509">
    <property type="entry name" value="CheC"/>
    <property type="match status" value="1"/>
</dbReference>
<dbReference type="Gene3D" id="3.40.1550.10">
    <property type="entry name" value="CheC-like"/>
    <property type="match status" value="1"/>
</dbReference>
<keyword evidence="1" id="KW-0145">Chemotaxis</keyword>
<dbReference type="AlphaFoldDB" id="A0A367ZIF9"/>
<dbReference type="Proteomes" id="UP000252355">
    <property type="component" value="Unassembled WGS sequence"/>
</dbReference>
<name>A0A367ZIF9_9BACT</name>
<dbReference type="PANTHER" id="PTHR43693">
    <property type="entry name" value="PROTEIN PHOSPHATASE CHEZ"/>
    <property type="match status" value="1"/>
</dbReference>
<organism evidence="4 5">
    <name type="scientific">Candidatus Ozemobacter sibiricus</name>
    <dbReference type="NCBI Taxonomy" id="2268124"/>
    <lineage>
        <taxon>Bacteria</taxon>
        <taxon>Candidatus Ozemobacteria</taxon>
        <taxon>Candidatus Ozemobacterales</taxon>
        <taxon>Candidatus Ozemobacteraceae</taxon>
        <taxon>Candidatus Ozemobacter</taxon>
    </lineage>
</organism>
<dbReference type="GO" id="GO:0016787">
    <property type="term" value="F:hydrolase activity"/>
    <property type="evidence" value="ECO:0007669"/>
    <property type="project" value="UniProtKB-KW"/>
</dbReference>
<gene>
    <name evidence="4" type="ORF">OZSIB_1941</name>
</gene>
<dbReference type="InterPro" id="IPR050992">
    <property type="entry name" value="CheZ_family_phosphatases"/>
</dbReference>
<dbReference type="InterPro" id="IPR028976">
    <property type="entry name" value="CheC-like_sf"/>
</dbReference>
<evidence type="ECO:0000256" key="2">
    <source>
        <dbReference type="ARBA" id="ARBA00022801"/>
    </source>
</evidence>
<proteinExistence type="predicted"/>